<dbReference type="Pfam" id="PF00884">
    <property type="entry name" value="Sulfatase"/>
    <property type="match status" value="1"/>
</dbReference>
<sequence length="257" mass="27926">MINRRALLVRAGMTAGAAAVGLGGCGFLRKPGPSDSAVTGGNKPNILVIVVDQMRGPRWFPEPHQLSTLLPNIGRLQRSSVSLEAHYTASNMCTPSRGVMTTGLYSHQTGCLFTGEGPSESTLAPRFPTWGTMLRQHGYHTWWWGKWHLGHQGDTTPEGLEAHGFSGGTFPSPNGSPNQGLRKDPGIVDQFCEWFDDNAGKGLGAPPSRWSIRMIFVGGRKTPCPRMFRAGLTQRRSTSRHLRICAGAVSRNCRSTT</sequence>
<name>A0A7R7JHD4_9MYCO</name>
<organism evidence="3 4">
    <name type="scientific">Mycobacterium heckeshornense</name>
    <dbReference type="NCBI Taxonomy" id="110505"/>
    <lineage>
        <taxon>Bacteria</taxon>
        <taxon>Bacillati</taxon>
        <taxon>Actinomycetota</taxon>
        <taxon>Actinomycetes</taxon>
        <taxon>Mycobacteriales</taxon>
        <taxon>Mycobacteriaceae</taxon>
        <taxon>Mycobacterium</taxon>
    </lineage>
</organism>
<evidence type="ECO:0000259" key="2">
    <source>
        <dbReference type="Pfam" id="PF00884"/>
    </source>
</evidence>
<evidence type="ECO:0000256" key="1">
    <source>
        <dbReference type="ARBA" id="ARBA00008779"/>
    </source>
</evidence>
<dbReference type="GO" id="GO:0004065">
    <property type="term" value="F:arylsulfatase activity"/>
    <property type="evidence" value="ECO:0007669"/>
    <property type="project" value="TreeGrafter"/>
</dbReference>
<dbReference type="InterPro" id="IPR000917">
    <property type="entry name" value="Sulfatase_N"/>
</dbReference>
<protein>
    <recommendedName>
        <fullName evidence="2">Sulfatase N-terminal domain-containing protein</fullName>
    </recommendedName>
</protein>
<dbReference type="EMBL" id="AP024237">
    <property type="protein sequence ID" value="BCO35765.1"/>
    <property type="molecule type" value="Genomic_DNA"/>
</dbReference>
<dbReference type="InterPro" id="IPR050738">
    <property type="entry name" value="Sulfatase"/>
</dbReference>
<reference evidence="3 4" key="1">
    <citation type="submission" date="2020-12" db="EMBL/GenBank/DDBJ databases">
        <title>Complete genome sequence of Mycobacterium heckeshornense JCM 15655T, closely related to a pathogenic non-tuberculous mycobacterial species Mycobacterium xenopi.</title>
        <authorList>
            <person name="Yoshida M."/>
            <person name="Fukano H."/>
            <person name="Asakura T."/>
            <person name="Suzuki M."/>
            <person name="Hoshino Y."/>
        </authorList>
    </citation>
    <scope>NUCLEOTIDE SEQUENCE [LARGE SCALE GENOMIC DNA]</scope>
    <source>
        <strain evidence="3 4">JCM 15655</strain>
    </source>
</reference>
<evidence type="ECO:0000313" key="4">
    <source>
        <dbReference type="Proteomes" id="UP000595446"/>
    </source>
</evidence>
<dbReference type="Gene3D" id="3.40.720.10">
    <property type="entry name" value="Alkaline Phosphatase, subunit A"/>
    <property type="match status" value="1"/>
</dbReference>
<dbReference type="SUPFAM" id="SSF53649">
    <property type="entry name" value="Alkaline phosphatase-like"/>
    <property type="match status" value="1"/>
</dbReference>
<evidence type="ECO:0000313" key="3">
    <source>
        <dbReference type="EMBL" id="BCO35765.1"/>
    </source>
</evidence>
<dbReference type="PANTHER" id="PTHR42693:SF33">
    <property type="entry name" value="ARYLSULFATASE"/>
    <property type="match status" value="1"/>
</dbReference>
<accession>A0A7R7JHD4</accession>
<proteinExistence type="inferred from homology"/>
<dbReference type="PROSITE" id="PS51257">
    <property type="entry name" value="PROKAR_LIPOPROTEIN"/>
    <property type="match status" value="1"/>
</dbReference>
<dbReference type="PANTHER" id="PTHR42693">
    <property type="entry name" value="ARYLSULFATASE FAMILY MEMBER"/>
    <property type="match status" value="1"/>
</dbReference>
<feature type="domain" description="Sulfatase N-terminal" evidence="2">
    <location>
        <begin position="44"/>
        <end position="167"/>
    </location>
</feature>
<keyword evidence="4" id="KW-1185">Reference proteome</keyword>
<comment type="similarity">
    <text evidence="1">Belongs to the sulfatase family.</text>
</comment>
<dbReference type="Proteomes" id="UP000595446">
    <property type="component" value="Chromosome"/>
</dbReference>
<dbReference type="InterPro" id="IPR017850">
    <property type="entry name" value="Alkaline_phosphatase_core_sf"/>
</dbReference>
<gene>
    <name evidence="3" type="ORF">MHEC_21980</name>
</gene>
<dbReference type="AlphaFoldDB" id="A0A7R7JHD4"/>